<dbReference type="InterPro" id="IPR000315">
    <property type="entry name" value="Znf_B-box"/>
</dbReference>
<evidence type="ECO:0000313" key="4">
    <source>
        <dbReference type="Proteomes" id="UP000596742"/>
    </source>
</evidence>
<dbReference type="Gene3D" id="2.120.10.30">
    <property type="entry name" value="TolB, C-terminal domain"/>
    <property type="match status" value="1"/>
</dbReference>
<dbReference type="OrthoDB" id="6124177at2759"/>
<dbReference type="InterPro" id="IPR011042">
    <property type="entry name" value="6-blade_b-propeller_TolB-like"/>
</dbReference>
<dbReference type="PANTHER" id="PTHR25462">
    <property type="entry name" value="BONUS, ISOFORM C-RELATED"/>
    <property type="match status" value="1"/>
</dbReference>
<dbReference type="PANTHER" id="PTHR25462:SF296">
    <property type="entry name" value="MEIOTIC P26, ISOFORM F"/>
    <property type="match status" value="1"/>
</dbReference>
<organism evidence="3 4">
    <name type="scientific">Mytilus galloprovincialis</name>
    <name type="common">Mediterranean mussel</name>
    <dbReference type="NCBI Taxonomy" id="29158"/>
    <lineage>
        <taxon>Eukaryota</taxon>
        <taxon>Metazoa</taxon>
        <taxon>Spiralia</taxon>
        <taxon>Lophotrochozoa</taxon>
        <taxon>Mollusca</taxon>
        <taxon>Bivalvia</taxon>
        <taxon>Autobranchia</taxon>
        <taxon>Pteriomorphia</taxon>
        <taxon>Mytilida</taxon>
        <taxon>Mytiloidea</taxon>
        <taxon>Mytilidae</taxon>
        <taxon>Mytilinae</taxon>
        <taxon>Mytilus</taxon>
    </lineage>
</organism>
<comment type="caution">
    <text evidence="3">The sequence shown here is derived from an EMBL/GenBank/DDBJ whole genome shotgun (WGS) entry which is preliminary data.</text>
</comment>
<sequence>MADSKFCAGCQRSDEDIAAVSWCSDCCELVCKACSRVHKRMSPPHTIIPMQEIQLSSSLLTLSKNCDNHPDQKVALYCCQHDKVICDSCVPVSHQNCKSIFSIEKAASGVKDGTAISDLERRISNLCKVTENRYSQSDKTLLDLQESRTKIKTRVSEFKQKVIAHLDTLEAEIHKDIDSKYKHCTESVSRNKNNIQSSADSLSTWKSDLSSLKQQTSEIHLFQVVKFLDAKIYEKEMEIRDFQKATVPILKYNPSESLSKIEKLVPDLGVITVENVQVQMSVLDIDQQCQFLVKDERKLSISHSFQTSKLGNVVSMDRGCFISDDKLLLCNFFLKRLIVCTVDGSNSNVIELDYSPLDISLFDKNHAVVSVGGAGIQIIDLTSLKPGRIINVEGSCSRITTVKDKILVNNKSHTLTIVDINGKVLNIIRTTFDPYCICANQDGDVYCTDAKNDKVYVVTSDGKEREICNSPDLKGANGVAVDDRGDVYLTGCVSNNIHRISYDGQKHDIVLSADDDIIRPFSISYNNETKELLVFNDYGDSINIYKTK</sequence>
<keyword evidence="1" id="KW-0863">Zinc-finger</keyword>
<accession>A0A8B6D5I8</accession>
<proteinExistence type="predicted"/>
<dbReference type="EMBL" id="UYJE01002924">
    <property type="protein sequence ID" value="VDI14969.1"/>
    <property type="molecule type" value="Genomic_DNA"/>
</dbReference>
<dbReference type="PROSITE" id="PS50119">
    <property type="entry name" value="ZF_BBOX"/>
    <property type="match status" value="2"/>
</dbReference>
<dbReference type="CDD" id="cd19756">
    <property type="entry name" value="Bbox2"/>
    <property type="match status" value="1"/>
</dbReference>
<dbReference type="SUPFAM" id="SSF101898">
    <property type="entry name" value="NHL repeat"/>
    <property type="match status" value="1"/>
</dbReference>
<dbReference type="Proteomes" id="UP000596742">
    <property type="component" value="Unassembled WGS sequence"/>
</dbReference>
<dbReference type="SUPFAM" id="SSF57845">
    <property type="entry name" value="B-box zinc-binding domain"/>
    <property type="match status" value="1"/>
</dbReference>
<dbReference type="Gene3D" id="3.30.160.60">
    <property type="entry name" value="Classic Zinc Finger"/>
    <property type="match status" value="1"/>
</dbReference>
<evidence type="ECO:0000259" key="2">
    <source>
        <dbReference type="PROSITE" id="PS50119"/>
    </source>
</evidence>
<feature type="domain" description="B box-type" evidence="2">
    <location>
        <begin position="2"/>
        <end position="50"/>
    </location>
</feature>
<keyword evidence="1" id="KW-0479">Metal-binding</keyword>
<feature type="domain" description="B box-type" evidence="2">
    <location>
        <begin position="66"/>
        <end position="95"/>
    </location>
</feature>
<keyword evidence="1" id="KW-0862">Zinc</keyword>
<dbReference type="GO" id="GO:0008270">
    <property type="term" value="F:zinc ion binding"/>
    <property type="evidence" value="ECO:0007669"/>
    <property type="project" value="UniProtKB-KW"/>
</dbReference>
<reference evidence="3" key="1">
    <citation type="submission" date="2018-11" db="EMBL/GenBank/DDBJ databases">
        <authorList>
            <person name="Alioto T."/>
            <person name="Alioto T."/>
        </authorList>
    </citation>
    <scope>NUCLEOTIDE SEQUENCE</scope>
</reference>
<evidence type="ECO:0000313" key="3">
    <source>
        <dbReference type="EMBL" id="VDI14969.1"/>
    </source>
</evidence>
<keyword evidence="4" id="KW-1185">Reference proteome</keyword>
<dbReference type="InterPro" id="IPR047153">
    <property type="entry name" value="TRIM45/56/19-like"/>
</dbReference>
<protein>
    <recommendedName>
        <fullName evidence="2">B box-type domain-containing protein</fullName>
    </recommendedName>
</protein>
<evidence type="ECO:0000256" key="1">
    <source>
        <dbReference type="PROSITE-ProRule" id="PRU00024"/>
    </source>
</evidence>
<dbReference type="AlphaFoldDB" id="A0A8B6D5I8"/>
<name>A0A8B6D5I8_MYTGA</name>
<gene>
    <name evidence="3" type="ORF">MGAL_10B058248</name>
</gene>